<keyword evidence="2" id="KW-0805">Transcription regulation</keyword>
<gene>
    <name evidence="6" type="ORF">ACFSC9_19265</name>
</gene>
<keyword evidence="7" id="KW-1185">Reference proteome</keyword>
<dbReference type="SUPFAM" id="SSF46785">
    <property type="entry name" value="Winged helix' DNA-binding domain"/>
    <property type="match status" value="1"/>
</dbReference>
<organism evidence="6 7">
    <name type="scientific">Paenibacillus wenxiniae</name>
    <dbReference type="NCBI Taxonomy" id="1636843"/>
    <lineage>
        <taxon>Bacteria</taxon>
        <taxon>Bacillati</taxon>
        <taxon>Bacillota</taxon>
        <taxon>Bacilli</taxon>
        <taxon>Bacillales</taxon>
        <taxon>Paenibacillaceae</taxon>
        <taxon>Paenibacillus</taxon>
    </lineage>
</organism>
<dbReference type="Proteomes" id="UP001597233">
    <property type="component" value="Unassembled WGS sequence"/>
</dbReference>
<name>A0ABW4RMZ0_9BACL</name>
<comment type="caution">
    <text evidence="6">The sequence shown here is derived from an EMBL/GenBank/DDBJ whole genome shotgun (WGS) entry which is preliminary data.</text>
</comment>
<evidence type="ECO:0000256" key="2">
    <source>
        <dbReference type="ARBA" id="ARBA00023015"/>
    </source>
</evidence>
<evidence type="ECO:0000313" key="7">
    <source>
        <dbReference type="Proteomes" id="UP001597233"/>
    </source>
</evidence>
<evidence type="ECO:0000256" key="1">
    <source>
        <dbReference type="ARBA" id="ARBA00009437"/>
    </source>
</evidence>
<evidence type="ECO:0000313" key="6">
    <source>
        <dbReference type="EMBL" id="MFD1887620.1"/>
    </source>
</evidence>
<comment type="similarity">
    <text evidence="1">Belongs to the LysR transcriptional regulatory family.</text>
</comment>
<dbReference type="SUPFAM" id="SSF53850">
    <property type="entry name" value="Periplasmic binding protein-like II"/>
    <property type="match status" value="1"/>
</dbReference>
<keyword evidence="4" id="KW-0804">Transcription</keyword>
<dbReference type="InterPro" id="IPR036388">
    <property type="entry name" value="WH-like_DNA-bd_sf"/>
</dbReference>
<evidence type="ECO:0000259" key="5">
    <source>
        <dbReference type="PROSITE" id="PS50931"/>
    </source>
</evidence>
<dbReference type="Gene3D" id="3.40.190.290">
    <property type="match status" value="1"/>
</dbReference>
<dbReference type="RefSeq" id="WP_347324080.1">
    <property type="nucleotide sequence ID" value="NZ_JBCGUH010000002.1"/>
</dbReference>
<dbReference type="PANTHER" id="PTHR30419">
    <property type="entry name" value="HTH-TYPE TRANSCRIPTIONAL REGULATOR YBHD"/>
    <property type="match status" value="1"/>
</dbReference>
<dbReference type="CDD" id="cd05466">
    <property type="entry name" value="PBP2_LTTR_substrate"/>
    <property type="match status" value="1"/>
</dbReference>
<dbReference type="InterPro" id="IPR036390">
    <property type="entry name" value="WH_DNA-bd_sf"/>
</dbReference>
<dbReference type="InterPro" id="IPR000847">
    <property type="entry name" value="LysR_HTH_N"/>
</dbReference>
<protein>
    <submittedName>
        <fullName evidence="6">LysR family transcriptional regulator</fullName>
    </submittedName>
</protein>
<proteinExistence type="inferred from homology"/>
<dbReference type="EMBL" id="JBHUEH010000032">
    <property type="protein sequence ID" value="MFD1887620.1"/>
    <property type="molecule type" value="Genomic_DNA"/>
</dbReference>
<reference evidence="7" key="1">
    <citation type="journal article" date="2019" name="Int. J. Syst. Evol. Microbiol.">
        <title>The Global Catalogue of Microorganisms (GCM) 10K type strain sequencing project: providing services to taxonomists for standard genome sequencing and annotation.</title>
        <authorList>
            <consortium name="The Broad Institute Genomics Platform"/>
            <consortium name="The Broad Institute Genome Sequencing Center for Infectious Disease"/>
            <person name="Wu L."/>
            <person name="Ma J."/>
        </authorList>
    </citation>
    <scope>NUCLEOTIDE SEQUENCE [LARGE SCALE GENOMIC DNA]</scope>
    <source>
        <strain evidence="7">CCUG 54950</strain>
    </source>
</reference>
<evidence type="ECO:0000256" key="4">
    <source>
        <dbReference type="ARBA" id="ARBA00023163"/>
    </source>
</evidence>
<sequence length="302" mass="33881">MKEIPKLIWNENQIRLLVKISETGSFTKAGEALHMTQPAVSRIVAAVEDELGTKLIQRNRKNGLVFTEVGERILILFRNILSDFHKVEELVAAEKGLEIGRVHIGAYPTACTRFIPKIIRQMEEKHPGLEIKLSEGSVTQIKEWLRTRTVDVGIIIPPDDDFDIIPLVKDRLVIALHVDHPLAKKDSIEISDLQDEPLIIGRGGYEVQVYAIFKACNMKPCVRFVLEQIETGISMVQEGLGSVITTLGALPALPEYVVSRPIQPAIFRDIHIAVPDREDVSRATEVFIQTTCSLFSDRFISN</sequence>
<evidence type="ECO:0000256" key="3">
    <source>
        <dbReference type="ARBA" id="ARBA00023125"/>
    </source>
</evidence>
<accession>A0ABW4RMZ0</accession>
<dbReference type="InterPro" id="IPR005119">
    <property type="entry name" value="LysR_subst-bd"/>
</dbReference>
<dbReference type="InterPro" id="IPR050950">
    <property type="entry name" value="HTH-type_LysR_regulators"/>
</dbReference>
<keyword evidence="3" id="KW-0238">DNA-binding</keyword>
<dbReference type="PRINTS" id="PR00039">
    <property type="entry name" value="HTHLYSR"/>
</dbReference>
<dbReference type="Pfam" id="PF03466">
    <property type="entry name" value="LysR_substrate"/>
    <property type="match status" value="1"/>
</dbReference>
<dbReference type="PANTHER" id="PTHR30419:SF24">
    <property type="entry name" value="HTH-TYPE TRANSCRIPTIONAL REGULATOR CZCR"/>
    <property type="match status" value="1"/>
</dbReference>
<dbReference type="PROSITE" id="PS50931">
    <property type="entry name" value="HTH_LYSR"/>
    <property type="match status" value="1"/>
</dbReference>
<dbReference type="Gene3D" id="1.10.10.10">
    <property type="entry name" value="Winged helix-like DNA-binding domain superfamily/Winged helix DNA-binding domain"/>
    <property type="match status" value="1"/>
</dbReference>
<dbReference type="Pfam" id="PF00126">
    <property type="entry name" value="HTH_1"/>
    <property type="match status" value="1"/>
</dbReference>
<feature type="domain" description="HTH lysR-type" evidence="5">
    <location>
        <begin position="9"/>
        <end position="67"/>
    </location>
</feature>